<evidence type="ECO:0000256" key="1">
    <source>
        <dbReference type="SAM" id="MobiDB-lite"/>
    </source>
</evidence>
<gene>
    <name evidence="3" type="ORF">K505DRAFT_267725</name>
</gene>
<dbReference type="Pfam" id="PF17183">
    <property type="entry name" value="Get5_C"/>
    <property type="match status" value="1"/>
</dbReference>
<evidence type="ECO:0000313" key="3">
    <source>
        <dbReference type="EMBL" id="KAF2798371.1"/>
    </source>
</evidence>
<name>A0A6A6XPB6_9PLEO</name>
<evidence type="ECO:0000259" key="2">
    <source>
        <dbReference type="PROSITE" id="PS50053"/>
    </source>
</evidence>
<dbReference type="Proteomes" id="UP000799757">
    <property type="component" value="Unassembled WGS sequence"/>
</dbReference>
<dbReference type="InterPro" id="IPR049256">
    <property type="entry name" value="Get5_C"/>
</dbReference>
<dbReference type="OrthoDB" id="5366541at2759"/>
<feature type="region of interest" description="Disordered" evidence="1">
    <location>
        <begin position="43"/>
        <end position="67"/>
    </location>
</feature>
<dbReference type="Gene3D" id="3.10.20.90">
    <property type="entry name" value="Phosphatidylinositol 3-kinase Catalytic Subunit, Chain A, domain 1"/>
    <property type="match status" value="1"/>
</dbReference>
<dbReference type="Gene3D" id="1.10.286.70">
    <property type="entry name" value="Get5 dimerization domain"/>
    <property type="match status" value="1"/>
</dbReference>
<proteinExistence type="predicted"/>
<organism evidence="3 4">
    <name type="scientific">Melanomma pulvis-pyrius CBS 109.77</name>
    <dbReference type="NCBI Taxonomy" id="1314802"/>
    <lineage>
        <taxon>Eukaryota</taxon>
        <taxon>Fungi</taxon>
        <taxon>Dikarya</taxon>
        <taxon>Ascomycota</taxon>
        <taxon>Pezizomycotina</taxon>
        <taxon>Dothideomycetes</taxon>
        <taxon>Pleosporomycetidae</taxon>
        <taxon>Pleosporales</taxon>
        <taxon>Melanommataceae</taxon>
        <taxon>Melanomma</taxon>
    </lineage>
</organism>
<keyword evidence="4" id="KW-1185">Reference proteome</keyword>
<accession>A0A6A6XPB6</accession>
<dbReference type="InterPro" id="IPR024737">
    <property type="entry name" value="Get5_N"/>
</dbReference>
<dbReference type="SUPFAM" id="SSF54236">
    <property type="entry name" value="Ubiquitin-like"/>
    <property type="match status" value="1"/>
</dbReference>
<dbReference type="PROSITE" id="PS50053">
    <property type="entry name" value="UBIQUITIN_2"/>
    <property type="match status" value="1"/>
</dbReference>
<feature type="compositionally biased region" description="Low complexity" evidence="1">
    <location>
        <begin position="53"/>
        <end position="67"/>
    </location>
</feature>
<feature type="domain" description="Ubiquitin-like" evidence="2">
    <location>
        <begin position="70"/>
        <end position="131"/>
    </location>
</feature>
<dbReference type="InterPro" id="IPR029071">
    <property type="entry name" value="Ubiquitin-like_domsf"/>
</dbReference>
<dbReference type="InterPro" id="IPR000626">
    <property type="entry name" value="Ubiquitin-like_dom"/>
</dbReference>
<dbReference type="EMBL" id="MU001785">
    <property type="protein sequence ID" value="KAF2798371.1"/>
    <property type="molecule type" value="Genomic_DNA"/>
</dbReference>
<dbReference type="AlphaFoldDB" id="A0A6A6XPB6"/>
<protein>
    <recommendedName>
        <fullName evidence="2">Ubiquitin-like domain-containing protein</fullName>
    </recommendedName>
</protein>
<sequence>MSELAFCKQFLSALDARPIKLSSDHIADPRHYPAQNAYILPKLPHPPHPLHPSTPASKTTASASTSSSTLTITLKPMKASYPTVPLPSIIATTTSIYDLKTAYSTSSTIPASKIKILYKKKPVADSKTVAEIVGPDAGNEVEFSVMVIGGAVPTPVTSPPAVAPSEVEKGLAGVGKEVGEGAGFVAQGPSGKEVVGSDVFWADLHDFVVQRIRDEKEGERLVGVFKKAWESDR</sequence>
<feature type="compositionally biased region" description="Pro residues" evidence="1">
    <location>
        <begin position="43"/>
        <end position="52"/>
    </location>
</feature>
<dbReference type="Pfam" id="PF12754">
    <property type="entry name" value="Get5_N"/>
    <property type="match status" value="1"/>
</dbReference>
<evidence type="ECO:0000313" key="4">
    <source>
        <dbReference type="Proteomes" id="UP000799757"/>
    </source>
</evidence>
<reference evidence="3" key="1">
    <citation type="journal article" date="2020" name="Stud. Mycol.">
        <title>101 Dothideomycetes genomes: a test case for predicting lifestyles and emergence of pathogens.</title>
        <authorList>
            <person name="Haridas S."/>
            <person name="Albert R."/>
            <person name="Binder M."/>
            <person name="Bloem J."/>
            <person name="Labutti K."/>
            <person name="Salamov A."/>
            <person name="Andreopoulos B."/>
            <person name="Baker S."/>
            <person name="Barry K."/>
            <person name="Bills G."/>
            <person name="Bluhm B."/>
            <person name="Cannon C."/>
            <person name="Castanera R."/>
            <person name="Culley D."/>
            <person name="Daum C."/>
            <person name="Ezra D."/>
            <person name="Gonzalez J."/>
            <person name="Henrissat B."/>
            <person name="Kuo A."/>
            <person name="Liang C."/>
            <person name="Lipzen A."/>
            <person name="Lutzoni F."/>
            <person name="Magnuson J."/>
            <person name="Mondo S."/>
            <person name="Nolan M."/>
            <person name="Ohm R."/>
            <person name="Pangilinan J."/>
            <person name="Park H.-J."/>
            <person name="Ramirez L."/>
            <person name="Alfaro M."/>
            <person name="Sun H."/>
            <person name="Tritt A."/>
            <person name="Yoshinaga Y."/>
            <person name="Zwiers L.-H."/>
            <person name="Turgeon B."/>
            <person name="Goodwin S."/>
            <person name="Spatafora J."/>
            <person name="Crous P."/>
            <person name="Grigoriev I."/>
        </authorList>
    </citation>
    <scope>NUCLEOTIDE SEQUENCE</scope>
    <source>
        <strain evidence="3">CBS 109.77</strain>
    </source>
</reference>